<reference evidence="2 3" key="1">
    <citation type="submission" date="2018-12" db="EMBL/GenBank/DDBJ databases">
        <authorList>
            <consortium name="Pathogen Informatics"/>
        </authorList>
    </citation>
    <scope>NUCLEOTIDE SEQUENCE [LARGE SCALE GENOMIC DNA]</scope>
    <source>
        <strain evidence="2 3">NCTC10126</strain>
    </source>
</reference>
<gene>
    <name evidence="2" type="ORF">NCTC10126_00872</name>
    <name evidence="1" type="ORF">NPA07_03140</name>
</gene>
<protein>
    <submittedName>
        <fullName evidence="2">Uncharacterized protein</fullName>
    </submittedName>
</protein>
<proteinExistence type="predicted"/>
<evidence type="ECO:0000313" key="4">
    <source>
        <dbReference type="Proteomes" id="UP001058569"/>
    </source>
</evidence>
<name>A0A3P8MDX4_9BACT</name>
<accession>A0A3P8MDX4</accession>
<dbReference type="Proteomes" id="UP001058569">
    <property type="component" value="Chromosome"/>
</dbReference>
<dbReference type="Proteomes" id="UP000280036">
    <property type="component" value="Unassembled WGS sequence"/>
</dbReference>
<organism evidence="2 3">
    <name type="scientific">Mycoplasmopsis caviae</name>
    <dbReference type="NCBI Taxonomy" id="55603"/>
    <lineage>
        <taxon>Bacteria</taxon>
        <taxon>Bacillati</taxon>
        <taxon>Mycoplasmatota</taxon>
        <taxon>Mycoplasmoidales</taxon>
        <taxon>Metamycoplasmataceae</taxon>
        <taxon>Mycoplasmopsis</taxon>
    </lineage>
</organism>
<dbReference type="AlphaFoldDB" id="A0A3P8MDX4"/>
<dbReference type="OrthoDB" id="9134523at2"/>
<evidence type="ECO:0000313" key="1">
    <source>
        <dbReference type="EMBL" id="UUD34792.1"/>
    </source>
</evidence>
<evidence type="ECO:0000313" key="2">
    <source>
        <dbReference type="EMBL" id="VDR42350.1"/>
    </source>
</evidence>
<evidence type="ECO:0000313" key="3">
    <source>
        <dbReference type="Proteomes" id="UP000280036"/>
    </source>
</evidence>
<sequence length="170" mass="20623">MPQLSTYRNPRVQQKMDHIHYLTGIIVHVVQKLEFRLTNLITLKEIVQKVRSNKKILNMTDNEINTWINNQTEKKFMILLNKPFGSICQKAYKIGVLDNNECELISKIVERRNTLIHWFFRIIDFQLQDKLLIKNLNNEIKKLENFLLETREWYAYIKEKTRKYREENLN</sequence>
<dbReference type="RefSeq" id="WP_126118542.1">
    <property type="nucleotide sequence ID" value="NZ_CP101806.1"/>
</dbReference>
<dbReference type="EMBL" id="UZVY01000001">
    <property type="protein sequence ID" value="VDR42350.1"/>
    <property type="molecule type" value="Genomic_DNA"/>
</dbReference>
<dbReference type="EMBL" id="CP101806">
    <property type="protein sequence ID" value="UUD34792.1"/>
    <property type="molecule type" value="Genomic_DNA"/>
</dbReference>
<reference evidence="1" key="2">
    <citation type="submission" date="2022-07" db="EMBL/GenBank/DDBJ databases">
        <title>Complete genome of Mycoplasma caviae type strain G122.</title>
        <authorList>
            <person name="Spergser J."/>
        </authorList>
    </citation>
    <scope>NUCLEOTIDE SEQUENCE</scope>
    <source>
        <strain evidence="1">G122</strain>
    </source>
</reference>
<keyword evidence="4" id="KW-1185">Reference proteome</keyword>